<accession>A0A0K2VXQ7</accession>
<dbReference type="Gene3D" id="3.40.1360.10">
    <property type="match status" value="1"/>
</dbReference>
<reference evidence="3" key="1">
    <citation type="submission" date="2014-08" db="EMBL/GenBank/DDBJ databases">
        <authorList>
            <person name="Edwards T."/>
        </authorList>
    </citation>
    <scope>NUCLEOTIDE SEQUENCE [LARGE SCALE GENOMIC DNA]</scope>
</reference>
<organism evidence="2 3">
    <name type="scientific">Mesorhizobium plurifarium</name>
    <dbReference type="NCBI Taxonomy" id="69974"/>
    <lineage>
        <taxon>Bacteria</taxon>
        <taxon>Pseudomonadati</taxon>
        <taxon>Pseudomonadota</taxon>
        <taxon>Alphaproteobacteria</taxon>
        <taxon>Hyphomicrobiales</taxon>
        <taxon>Phyllobacteriaceae</taxon>
        <taxon>Mesorhizobium</taxon>
    </lineage>
</organism>
<feature type="domain" description="Wadjet protein JetD C-terminal" evidence="1">
    <location>
        <begin position="244"/>
        <end position="391"/>
    </location>
</feature>
<protein>
    <recommendedName>
        <fullName evidence="1">Wadjet protein JetD C-terminal domain-containing protein</fullName>
    </recommendedName>
</protein>
<dbReference type="InterPro" id="IPR036078">
    <property type="entry name" value="Spo11/TopoVI_A_sf"/>
</dbReference>
<evidence type="ECO:0000259" key="1">
    <source>
        <dbReference type="Pfam" id="PF09983"/>
    </source>
</evidence>
<dbReference type="EMBL" id="CCND01000012">
    <property type="protein sequence ID" value="CDX56785.1"/>
    <property type="molecule type" value="Genomic_DNA"/>
</dbReference>
<proteinExistence type="predicted"/>
<dbReference type="InterPro" id="IPR024534">
    <property type="entry name" value="JetD_C"/>
</dbReference>
<gene>
    <name evidence="2" type="ORF">MPL1032_20705</name>
</gene>
<dbReference type="Proteomes" id="UP000182888">
    <property type="component" value="Unassembled WGS sequence"/>
</dbReference>
<evidence type="ECO:0000313" key="3">
    <source>
        <dbReference type="Proteomes" id="UP000182888"/>
    </source>
</evidence>
<sequence>MSRRQFGNVHRLIHDLLDRYESNPQASRILAYIDEDALQTVEERDRFIQALFGIEKAGGIVIQRKRAEGAFVLGSVRLADPTVLYAHVNRTPAKVSAGIALGKARVRSDLPEGALDVLDEIANAWSRGVGRFGLAPGDSSGLSASLDLVHALAIRAEDGGAAPVDYRTFSRLAGTPSKALERLVSTVPRLFERFYPDRAPSAELDSADWLATLGVTRTPQPLIVSGPIAIAGQPLPPLCFYGVPPEQGEQLGLSDRVDYLLTIENYTSFVRHAREINNNRSALIIYTGGFPSRCHLQQIVRLAAEAQAPIFHWGDIDDGGVRIFGHLERTLAERGLSLFPHLMDVAALHEHGVVRDKQMRTADAPPRESAVRGLWEALVASALVLEQESLSPQYPSRRT</sequence>
<evidence type="ECO:0000313" key="2">
    <source>
        <dbReference type="EMBL" id="CDX56785.1"/>
    </source>
</evidence>
<dbReference type="AlphaFoldDB" id="A0A0K2VXQ7"/>
<dbReference type="GO" id="GO:0003677">
    <property type="term" value="F:DNA binding"/>
    <property type="evidence" value="ECO:0007669"/>
    <property type="project" value="InterPro"/>
</dbReference>
<dbReference type="Pfam" id="PF09983">
    <property type="entry name" value="JetD_C"/>
    <property type="match status" value="1"/>
</dbReference>
<dbReference type="SUPFAM" id="SSF56726">
    <property type="entry name" value="DNA topoisomerase IV, alpha subunit"/>
    <property type="match status" value="1"/>
</dbReference>
<dbReference type="GO" id="GO:0005694">
    <property type="term" value="C:chromosome"/>
    <property type="evidence" value="ECO:0007669"/>
    <property type="project" value="InterPro"/>
</dbReference>
<name>A0A0K2VXQ7_MESPL</name>